<dbReference type="Proteomes" id="UP000594688">
    <property type="component" value="Chromosome"/>
</dbReference>
<protein>
    <submittedName>
        <fullName evidence="2">MerC domain-containing protein</fullName>
    </submittedName>
</protein>
<keyword evidence="1" id="KW-0472">Membrane</keyword>
<dbReference type="EMBL" id="CP048685">
    <property type="protein sequence ID" value="QPJ62511.1"/>
    <property type="molecule type" value="Genomic_DNA"/>
</dbReference>
<feature type="transmembrane region" description="Helical" evidence="1">
    <location>
        <begin position="45"/>
        <end position="62"/>
    </location>
</feature>
<feature type="transmembrane region" description="Helical" evidence="1">
    <location>
        <begin position="12"/>
        <end position="33"/>
    </location>
</feature>
<evidence type="ECO:0000256" key="1">
    <source>
        <dbReference type="SAM" id="Phobius"/>
    </source>
</evidence>
<evidence type="ECO:0000313" key="3">
    <source>
        <dbReference type="Proteomes" id="UP000594688"/>
    </source>
</evidence>
<dbReference type="KEGG" id="nli:G3M70_11775"/>
<dbReference type="GO" id="GO:0015097">
    <property type="term" value="F:mercury ion transmembrane transporter activity"/>
    <property type="evidence" value="ECO:0007669"/>
    <property type="project" value="InterPro"/>
</dbReference>
<keyword evidence="1" id="KW-0812">Transmembrane</keyword>
<name>A0A7T0BX72_9BACT</name>
<proteinExistence type="predicted"/>
<evidence type="ECO:0000313" key="2">
    <source>
        <dbReference type="EMBL" id="QPJ62511.1"/>
    </source>
</evidence>
<feature type="transmembrane region" description="Helical" evidence="1">
    <location>
        <begin position="74"/>
        <end position="91"/>
    </location>
</feature>
<organism evidence="2 3">
    <name type="scientific">Candidatus Nitronauta litoralis</name>
    <dbReference type="NCBI Taxonomy" id="2705533"/>
    <lineage>
        <taxon>Bacteria</taxon>
        <taxon>Pseudomonadati</taxon>
        <taxon>Nitrospinota/Tectimicrobiota group</taxon>
        <taxon>Nitrospinota</taxon>
        <taxon>Nitrospinia</taxon>
        <taxon>Nitrospinales</taxon>
        <taxon>Nitrospinaceae</taxon>
        <taxon>Candidatus Nitronauta</taxon>
    </lineage>
</organism>
<sequence length="142" mass="15655">MKTAQEVTDKLAIGLSLMCAIHCLALTTLLALLPSLVALQLDNEAFHLWMVVAVIPSSVYALTLGCKQHKRYRLLILGFMGLTLLVMALVLGEEHIGEAGEKLLTFLGTCFVAVGHWFNYRLCRSQKDSDCVCPNHKNQGLI</sequence>
<accession>A0A7T0BX72</accession>
<dbReference type="AlphaFoldDB" id="A0A7T0BX72"/>
<dbReference type="GO" id="GO:0016020">
    <property type="term" value="C:membrane"/>
    <property type="evidence" value="ECO:0007669"/>
    <property type="project" value="InterPro"/>
</dbReference>
<keyword evidence="1" id="KW-1133">Transmembrane helix</keyword>
<dbReference type="InterPro" id="IPR004891">
    <property type="entry name" value="Mercury-R_MerC"/>
</dbReference>
<feature type="transmembrane region" description="Helical" evidence="1">
    <location>
        <begin position="103"/>
        <end position="120"/>
    </location>
</feature>
<reference evidence="2 3" key="1">
    <citation type="submission" date="2020-02" db="EMBL/GenBank/DDBJ databases">
        <title>Genomic and physiological characterization of two novel Nitrospinaceae genera.</title>
        <authorList>
            <person name="Mueller A.J."/>
            <person name="Jung M.-Y."/>
            <person name="Strachan C.R."/>
            <person name="Herbold C.W."/>
            <person name="Kirkegaard R.H."/>
            <person name="Daims H."/>
        </authorList>
    </citation>
    <scope>NUCLEOTIDE SEQUENCE [LARGE SCALE GENOMIC DNA]</scope>
    <source>
        <strain evidence="2">EB</strain>
    </source>
</reference>
<dbReference type="Pfam" id="PF03203">
    <property type="entry name" value="MerC"/>
    <property type="match status" value="1"/>
</dbReference>
<gene>
    <name evidence="2" type="ORF">G3M70_11775</name>
</gene>